<dbReference type="EMBL" id="AMZY02000005">
    <property type="protein sequence ID" value="EMS34581.1"/>
    <property type="molecule type" value="Genomic_DNA"/>
</dbReference>
<dbReference type="GO" id="GO:0006355">
    <property type="term" value="P:regulation of DNA-templated transcription"/>
    <property type="evidence" value="ECO:0007669"/>
    <property type="project" value="InterPro"/>
</dbReference>
<dbReference type="OrthoDB" id="840236at2"/>
<dbReference type="SUPFAM" id="SSF46894">
    <property type="entry name" value="C-terminal effector domain of the bipartite response regulators"/>
    <property type="match status" value="1"/>
</dbReference>
<evidence type="ECO:0000256" key="1">
    <source>
        <dbReference type="ARBA" id="ARBA00023015"/>
    </source>
</evidence>
<sequence length="197" mass="22193">MRKSSLISAMKTSVAGKLPAGIQDRNVEFFAGESEVFALVQGKMLQQHEWPQWLIDAVLADMEIHPKAVECLVDADIVKESDMISQYVRCRYSALDNEADVIDGKLQQTEFVDCALRGTCPYEGRLCELLKAPFGTLTHREIEVLRLIPEGLLDKEIADRLGISPLTVGVYMKSLREKTGYKNKAELVRFAYQKNLI</sequence>
<evidence type="ECO:0000256" key="2">
    <source>
        <dbReference type="ARBA" id="ARBA00023125"/>
    </source>
</evidence>
<accession>M7YBL3</accession>
<gene>
    <name evidence="5" type="ORF">C943_03268</name>
</gene>
<feature type="domain" description="HTH luxR-type" evidence="4">
    <location>
        <begin position="130"/>
        <end position="195"/>
    </location>
</feature>
<dbReference type="InterPro" id="IPR000792">
    <property type="entry name" value="Tscrpt_reg_LuxR_C"/>
</dbReference>
<keyword evidence="1" id="KW-0805">Transcription regulation</keyword>
<dbReference type="CDD" id="cd06170">
    <property type="entry name" value="LuxR_C_like"/>
    <property type="match status" value="1"/>
</dbReference>
<organism evidence="5 6">
    <name type="scientific">Mariniradius saccharolyticus AK6</name>
    <dbReference type="NCBI Taxonomy" id="1239962"/>
    <lineage>
        <taxon>Bacteria</taxon>
        <taxon>Pseudomonadati</taxon>
        <taxon>Bacteroidota</taxon>
        <taxon>Cytophagia</taxon>
        <taxon>Cytophagales</taxon>
        <taxon>Cyclobacteriaceae</taxon>
        <taxon>Mariniradius</taxon>
    </lineage>
</organism>
<protein>
    <recommendedName>
        <fullName evidence="4">HTH luxR-type domain-containing protein</fullName>
    </recommendedName>
</protein>
<dbReference type="PROSITE" id="PS50043">
    <property type="entry name" value="HTH_LUXR_2"/>
    <property type="match status" value="1"/>
</dbReference>
<dbReference type="STRING" id="1239962.C943_03268"/>
<dbReference type="InterPro" id="IPR036388">
    <property type="entry name" value="WH-like_DNA-bd_sf"/>
</dbReference>
<dbReference type="PRINTS" id="PR00038">
    <property type="entry name" value="HTHLUXR"/>
</dbReference>
<dbReference type="eggNOG" id="COG2197">
    <property type="taxonomic scope" value="Bacteria"/>
</dbReference>
<dbReference type="RefSeq" id="WP_008624075.1">
    <property type="nucleotide sequence ID" value="NZ_AMZY02000005.1"/>
</dbReference>
<comment type="caution">
    <text evidence="5">The sequence shown here is derived from an EMBL/GenBank/DDBJ whole genome shotgun (WGS) entry which is preliminary data.</text>
</comment>
<evidence type="ECO:0000259" key="4">
    <source>
        <dbReference type="PROSITE" id="PS50043"/>
    </source>
</evidence>
<dbReference type="SMART" id="SM00421">
    <property type="entry name" value="HTH_LUXR"/>
    <property type="match status" value="1"/>
</dbReference>
<evidence type="ECO:0000256" key="3">
    <source>
        <dbReference type="ARBA" id="ARBA00023163"/>
    </source>
</evidence>
<name>M7YBL3_9BACT</name>
<dbReference type="PANTHER" id="PTHR44688">
    <property type="entry name" value="DNA-BINDING TRANSCRIPTIONAL ACTIVATOR DEVR_DOSR"/>
    <property type="match status" value="1"/>
</dbReference>
<keyword evidence="3" id="KW-0804">Transcription</keyword>
<keyword evidence="2" id="KW-0238">DNA-binding</keyword>
<dbReference type="PANTHER" id="PTHR44688:SF16">
    <property type="entry name" value="DNA-BINDING TRANSCRIPTIONAL ACTIVATOR DEVR_DOSR"/>
    <property type="match status" value="1"/>
</dbReference>
<dbReference type="Proteomes" id="UP000010953">
    <property type="component" value="Unassembled WGS sequence"/>
</dbReference>
<dbReference type="InterPro" id="IPR016032">
    <property type="entry name" value="Sig_transdc_resp-reg_C-effctor"/>
</dbReference>
<keyword evidence="6" id="KW-1185">Reference proteome</keyword>
<proteinExistence type="predicted"/>
<evidence type="ECO:0000313" key="6">
    <source>
        <dbReference type="Proteomes" id="UP000010953"/>
    </source>
</evidence>
<dbReference type="InParanoid" id="M7YBL3"/>
<dbReference type="GO" id="GO:0003677">
    <property type="term" value="F:DNA binding"/>
    <property type="evidence" value="ECO:0007669"/>
    <property type="project" value="UniProtKB-KW"/>
</dbReference>
<evidence type="ECO:0000313" key="5">
    <source>
        <dbReference type="EMBL" id="EMS34581.1"/>
    </source>
</evidence>
<dbReference type="AlphaFoldDB" id="M7YBL3"/>
<reference evidence="5" key="1">
    <citation type="submission" date="2013-01" db="EMBL/GenBank/DDBJ databases">
        <title>Genome assembly of Mariniradius saccharolyticus AK6.</title>
        <authorList>
            <person name="Vaidya B."/>
            <person name="Khatri I."/>
            <person name="Tanuku N.R.S."/>
            <person name="Subramanian S."/>
            <person name="Pinnaka A."/>
        </authorList>
    </citation>
    <scope>NUCLEOTIDE SEQUENCE [LARGE SCALE GENOMIC DNA]</scope>
    <source>
        <strain evidence="5">AK6</strain>
    </source>
</reference>
<dbReference type="Gene3D" id="1.10.10.10">
    <property type="entry name" value="Winged helix-like DNA-binding domain superfamily/Winged helix DNA-binding domain"/>
    <property type="match status" value="1"/>
</dbReference>
<dbReference type="Pfam" id="PF00196">
    <property type="entry name" value="GerE"/>
    <property type="match status" value="1"/>
</dbReference>